<keyword evidence="1" id="KW-0547">Nucleotide-binding</keyword>
<reference evidence="6 7" key="1">
    <citation type="submission" date="2015-09" db="EMBL/GenBank/DDBJ databases">
        <title>Draft genome of the parasitic nematode Teladorsagia circumcincta isolate WARC Sus (inbred).</title>
        <authorList>
            <person name="Mitreva M."/>
        </authorList>
    </citation>
    <scope>NUCLEOTIDE SEQUENCE [LARGE SCALE GENOMIC DNA]</scope>
    <source>
        <strain evidence="6 7">S</strain>
    </source>
</reference>
<dbReference type="PANTHER" id="PTHR12131">
    <property type="entry name" value="ATP-DEPENDENT RNA AND DNA HELICASE"/>
    <property type="match status" value="1"/>
</dbReference>
<keyword evidence="7" id="KW-1185">Reference proteome</keyword>
<evidence type="ECO:0000256" key="3">
    <source>
        <dbReference type="ARBA" id="ARBA00022806"/>
    </source>
</evidence>
<dbReference type="SMART" id="SM01142">
    <property type="entry name" value="DSHCT"/>
    <property type="match status" value="1"/>
</dbReference>
<evidence type="ECO:0000256" key="1">
    <source>
        <dbReference type="ARBA" id="ARBA00022741"/>
    </source>
</evidence>
<dbReference type="OrthoDB" id="64767at2759"/>
<keyword evidence="3" id="KW-0347">Helicase</keyword>
<evidence type="ECO:0000256" key="2">
    <source>
        <dbReference type="ARBA" id="ARBA00022801"/>
    </source>
</evidence>
<dbReference type="InterPro" id="IPR012961">
    <property type="entry name" value="Ski2/MTR4_C"/>
</dbReference>
<accession>A0A2G9U7K1</accession>
<sequence length="156" mass="17998">MRITEPALVDAVEKIADLEQRSQEHPLRKMKEFEDIKKQWMAKDQAKKEHRILREELHKAQSVLHMDELTQRKRLLRRLQYADNNDIITDKGRCACELSASDELMLTEMLYAGVFTDLSSAQVAALLSCFVFEENAKTPKLAEELSGCLRKLHVSV</sequence>
<dbReference type="GO" id="GO:0000460">
    <property type="term" value="P:maturation of 5.8S rRNA"/>
    <property type="evidence" value="ECO:0007669"/>
    <property type="project" value="TreeGrafter"/>
</dbReference>
<dbReference type="Gene3D" id="1.10.3380.30">
    <property type="match status" value="1"/>
</dbReference>
<dbReference type="GO" id="GO:0005524">
    <property type="term" value="F:ATP binding"/>
    <property type="evidence" value="ECO:0007669"/>
    <property type="project" value="UniProtKB-KW"/>
</dbReference>
<evidence type="ECO:0000256" key="4">
    <source>
        <dbReference type="ARBA" id="ARBA00022840"/>
    </source>
</evidence>
<organism evidence="6 7">
    <name type="scientific">Teladorsagia circumcincta</name>
    <name type="common">Brown stomach worm</name>
    <name type="synonym">Ostertagia circumcincta</name>
    <dbReference type="NCBI Taxonomy" id="45464"/>
    <lineage>
        <taxon>Eukaryota</taxon>
        <taxon>Metazoa</taxon>
        <taxon>Ecdysozoa</taxon>
        <taxon>Nematoda</taxon>
        <taxon>Chromadorea</taxon>
        <taxon>Rhabditida</taxon>
        <taxon>Rhabditina</taxon>
        <taxon>Rhabditomorpha</taxon>
        <taxon>Strongyloidea</taxon>
        <taxon>Trichostrongylidae</taxon>
        <taxon>Teladorsagia</taxon>
    </lineage>
</organism>
<dbReference type="GO" id="GO:0004386">
    <property type="term" value="F:helicase activity"/>
    <property type="evidence" value="ECO:0007669"/>
    <property type="project" value="UniProtKB-KW"/>
</dbReference>
<dbReference type="InterPro" id="IPR050699">
    <property type="entry name" value="RNA-DNA_Helicase"/>
</dbReference>
<keyword evidence="2" id="KW-0378">Hydrolase</keyword>
<dbReference type="GO" id="GO:0016787">
    <property type="term" value="F:hydrolase activity"/>
    <property type="evidence" value="ECO:0007669"/>
    <property type="project" value="UniProtKB-KW"/>
</dbReference>
<proteinExistence type="predicted"/>
<name>A0A2G9U7K1_TELCI</name>
<dbReference type="GO" id="GO:0005634">
    <property type="term" value="C:nucleus"/>
    <property type="evidence" value="ECO:0007669"/>
    <property type="project" value="TreeGrafter"/>
</dbReference>
<evidence type="ECO:0000259" key="5">
    <source>
        <dbReference type="SMART" id="SM01142"/>
    </source>
</evidence>
<dbReference type="EMBL" id="KZ348408">
    <property type="protein sequence ID" value="PIO66231.1"/>
    <property type="molecule type" value="Genomic_DNA"/>
</dbReference>
<dbReference type="Proteomes" id="UP000230423">
    <property type="component" value="Unassembled WGS sequence"/>
</dbReference>
<keyword evidence="4" id="KW-0067">ATP-binding</keyword>
<protein>
    <submittedName>
        <fullName evidence="6">DSHCT domain protein</fullName>
    </submittedName>
</protein>
<evidence type="ECO:0000313" key="7">
    <source>
        <dbReference type="Proteomes" id="UP000230423"/>
    </source>
</evidence>
<gene>
    <name evidence="6" type="ORF">TELCIR_12061</name>
</gene>
<dbReference type="AlphaFoldDB" id="A0A2G9U7K1"/>
<dbReference type="Pfam" id="PF08148">
    <property type="entry name" value="DSHCT"/>
    <property type="match status" value="1"/>
</dbReference>
<feature type="domain" description="ATP-dependent RNA helicase Ski2/MTR4 C-terminal" evidence="5">
    <location>
        <begin position="83"/>
        <end position="156"/>
    </location>
</feature>
<dbReference type="PANTHER" id="PTHR12131:SF7">
    <property type="entry name" value="EXOSOME RNA HELICASE MTR4"/>
    <property type="match status" value="1"/>
</dbReference>
<evidence type="ECO:0000313" key="6">
    <source>
        <dbReference type="EMBL" id="PIO66231.1"/>
    </source>
</evidence>